<name>A0ABS2E5P2_9FIRM</name>
<feature type="transmembrane region" description="Helical" evidence="1">
    <location>
        <begin position="190"/>
        <end position="208"/>
    </location>
</feature>
<organism evidence="3 4">
    <name type="scientific">Faecalicatena fissicatena</name>
    <dbReference type="NCBI Taxonomy" id="290055"/>
    <lineage>
        <taxon>Bacteria</taxon>
        <taxon>Bacillati</taxon>
        <taxon>Bacillota</taxon>
        <taxon>Clostridia</taxon>
        <taxon>Lachnospirales</taxon>
        <taxon>Lachnospiraceae</taxon>
        <taxon>Faecalicatena</taxon>
    </lineage>
</organism>
<dbReference type="EMBL" id="JACLYY010000002">
    <property type="protein sequence ID" value="MBM6736960.1"/>
    <property type="molecule type" value="Genomic_DNA"/>
</dbReference>
<keyword evidence="4" id="KW-1185">Reference proteome</keyword>
<evidence type="ECO:0000313" key="4">
    <source>
        <dbReference type="Proteomes" id="UP000716906"/>
    </source>
</evidence>
<keyword evidence="1" id="KW-1133">Transmembrane helix</keyword>
<feature type="transmembrane region" description="Helical" evidence="1">
    <location>
        <begin position="88"/>
        <end position="107"/>
    </location>
</feature>
<reference evidence="3 4" key="1">
    <citation type="journal article" date="2021" name="Sci. Rep.">
        <title>The distribution of antibiotic resistance genes in chicken gut microbiota commensals.</title>
        <authorList>
            <person name="Juricova H."/>
            <person name="Matiasovicova J."/>
            <person name="Kubasova T."/>
            <person name="Cejkova D."/>
            <person name="Rychlik I."/>
        </authorList>
    </citation>
    <scope>NUCLEOTIDE SEQUENCE [LARGE SCALE GENOMIC DNA]</scope>
    <source>
        <strain evidence="3 4">An773</strain>
    </source>
</reference>
<keyword evidence="1" id="KW-0812">Transmembrane</keyword>
<sequence>MFEKAKNFIKKYRHAWVLLYGFIYMPWFLWLEKHVRRGYYLIHSPLDDYIPFVEYFIIPYFLWFVFIAVTGAYFFLTDRRGFYRMCTFMFSGMTIFLIICTIFPNGLALRPETFPRDNIFTDAVRWLYQTDTPTNVLPSIHVFNSLGAAFAIGHSHALRKKQWVQPAAYVLAGLIILSTMFLKQHSVTDVFAAMVMAGVIYSFVYVPAGKKAPSLSHQPT</sequence>
<evidence type="ECO:0000313" key="3">
    <source>
        <dbReference type="EMBL" id="MBM6736960.1"/>
    </source>
</evidence>
<feature type="transmembrane region" description="Helical" evidence="1">
    <location>
        <begin position="166"/>
        <end position="184"/>
    </location>
</feature>
<dbReference type="SUPFAM" id="SSF48317">
    <property type="entry name" value="Acid phosphatase/Vanadium-dependent haloperoxidase"/>
    <property type="match status" value="1"/>
</dbReference>
<feature type="transmembrane region" description="Helical" evidence="1">
    <location>
        <begin position="50"/>
        <end position="76"/>
    </location>
</feature>
<keyword evidence="1" id="KW-0472">Membrane</keyword>
<dbReference type="Gene3D" id="1.20.144.10">
    <property type="entry name" value="Phosphatidic acid phosphatase type 2/haloperoxidase"/>
    <property type="match status" value="1"/>
</dbReference>
<evidence type="ECO:0000259" key="2">
    <source>
        <dbReference type="Pfam" id="PF01569"/>
    </source>
</evidence>
<dbReference type="Proteomes" id="UP000716906">
    <property type="component" value="Unassembled WGS sequence"/>
</dbReference>
<proteinExistence type="predicted"/>
<dbReference type="Pfam" id="PF01569">
    <property type="entry name" value="PAP2"/>
    <property type="match status" value="1"/>
</dbReference>
<protein>
    <submittedName>
        <fullName evidence="3">Phosphatase PAP2 family protein</fullName>
    </submittedName>
</protein>
<feature type="domain" description="Phosphatidic acid phosphatase type 2/haloperoxidase" evidence="2">
    <location>
        <begin position="92"/>
        <end position="205"/>
    </location>
</feature>
<dbReference type="RefSeq" id="WP_191493955.1">
    <property type="nucleotide sequence ID" value="NZ_JACLYY010000002.1"/>
</dbReference>
<evidence type="ECO:0000256" key="1">
    <source>
        <dbReference type="SAM" id="Phobius"/>
    </source>
</evidence>
<gene>
    <name evidence="3" type="ORF">H7U36_02385</name>
</gene>
<feature type="transmembrane region" description="Helical" evidence="1">
    <location>
        <begin position="136"/>
        <end position="154"/>
    </location>
</feature>
<feature type="transmembrane region" description="Helical" evidence="1">
    <location>
        <begin position="12"/>
        <end position="30"/>
    </location>
</feature>
<dbReference type="InterPro" id="IPR000326">
    <property type="entry name" value="PAP2/HPO"/>
</dbReference>
<dbReference type="InterPro" id="IPR036938">
    <property type="entry name" value="PAP2/HPO_sf"/>
</dbReference>
<accession>A0ABS2E5P2</accession>
<comment type="caution">
    <text evidence="3">The sequence shown here is derived from an EMBL/GenBank/DDBJ whole genome shotgun (WGS) entry which is preliminary data.</text>
</comment>